<dbReference type="Proteomes" id="UP000255505">
    <property type="component" value="Plasmid III"/>
</dbReference>
<dbReference type="EMBL" id="LT991978">
    <property type="protein sequence ID" value="SPK77350.1"/>
    <property type="molecule type" value="Genomic_DNA"/>
</dbReference>
<gene>
    <name evidence="4" type="ORF">CT19425_P30199</name>
</gene>
<evidence type="ECO:0000256" key="3">
    <source>
        <dbReference type="PROSITE-ProRule" id="PRU00023"/>
    </source>
</evidence>
<dbReference type="SMART" id="SM00248">
    <property type="entry name" value="ANK"/>
    <property type="match status" value="3"/>
</dbReference>
<dbReference type="PROSITE" id="PS50297">
    <property type="entry name" value="ANK_REP_REGION"/>
    <property type="match status" value="1"/>
</dbReference>
<evidence type="ECO:0000313" key="4">
    <source>
        <dbReference type="EMBL" id="SPK77350.1"/>
    </source>
</evidence>
<dbReference type="PANTHER" id="PTHR24171">
    <property type="entry name" value="ANKYRIN REPEAT DOMAIN-CONTAINING PROTEIN 39-RELATED"/>
    <property type="match status" value="1"/>
</dbReference>
<dbReference type="PANTHER" id="PTHR24171:SF10">
    <property type="entry name" value="ANKYRIN REPEAT DOMAIN-CONTAINING PROTEIN 29-LIKE"/>
    <property type="match status" value="1"/>
</dbReference>
<evidence type="ECO:0000313" key="5">
    <source>
        <dbReference type="Proteomes" id="UP000255505"/>
    </source>
</evidence>
<evidence type="ECO:0000256" key="1">
    <source>
        <dbReference type="ARBA" id="ARBA00022737"/>
    </source>
</evidence>
<dbReference type="InterPro" id="IPR002110">
    <property type="entry name" value="Ankyrin_rpt"/>
</dbReference>
<keyword evidence="1" id="KW-0677">Repeat</keyword>
<dbReference type="InterPro" id="IPR036770">
    <property type="entry name" value="Ankyrin_rpt-contain_sf"/>
</dbReference>
<name>A0A375ITC1_9BURK</name>
<protein>
    <submittedName>
        <fullName evidence="4">Ankyrin repeat domain-containing protein</fullName>
    </submittedName>
</protein>
<dbReference type="PROSITE" id="PS50088">
    <property type="entry name" value="ANK_REPEAT"/>
    <property type="match status" value="1"/>
</dbReference>
<feature type="repeat" description="ANK" evidence="3">
    <location>
        <begin position="57"/>
        <end position="89"/>
    </location>
</feature>
<proteinExistence type="predicted"/>
<sequence>MQPECKMPLENTIAPYEIIGAERPRSIEVSWTSRRHAPLVIWLSKHGFPDADSVGVNGVTPLMEAALEGNDHIVATLLYEGVPVGMLDDEENSALWYACLNGSPKTVLRLIEAGLEIDHTNGDDLTCLMQAASSGRLDVMSFLMSLGANERLVAPDGRNALEMMTDCVMRNGIDHRTEAIPLNTNFL</sequence>
<geneLocation type="plasmid" evidence="4">
    <name>III</name>
</geneLocation>
<keyword evidence="2 3" id="KW-0040">ANK repeat</keyword>
<dbReference type="Gene3D" id="1.25.40.20">
    <property type="entry name" value="Ankyrin repeat-containing domain"/>
    <property type="match status" value="1"/>
</dbReference>
<reference evidence="4 5" key="1">
    <citation type="submission" date="2018-01" db="EMBL/GenBank/DDBJ databases">
        <authorList>
            <person name="Gaut B.S."/>
            <person name="Morton B.R."/>
            <person name="Clegg M.T."/>
            <person name="Duvall M.R."/>
        </authorList>
    </citation>
    <scope>NUCLEOTIDE SEQUENCE [LARGE SCALE GENOMIC DNA]</scope>
    <source>
        <strain evidence="4">Cupriavidus taiwanensis LMG 19425</strain>
        <plasmid evidence="5">Plasmid iii</plasmid>
    </source>
</reference>
<dbReference type="SUPFAM" id="SSF48403">
    <property type="entry name" value="Ankyrin repeat"/>
    <property type="match status" value="1"/>
</dbReference>
<organism evidence="4 5">
    <name type="scientific">Cupriavidus taiwanensis</name>
    <dbReference type="NCBI Taxonomy" id="164546"/>
    <lineage>
        <taxon>Bacteria</taxon>
        <taxon>Pseudomonadati</taxon>
        <taxon>Pseudomonadota</taxon>
        <taxon>Betaproteobacteria</taxon>
        <taxon>Burkholderiales</taxon>
        <taxon>Burkholderiaceae</taxon>
        <taxon>Cupriavidus</taxon>
    </lineage>
</organism>
<keyword evidence="4" id="KW-0614">Plasmid</keyword>
<evidence type="ECO:0000256" key="2">
    <source>
        <dbReference type="ARBA" id="ARBA00023043"/>
    </source>
</evidence>
<dbReference type="AlphaFoldDB" id="A0A375ITC1"/>
<dbReference type="Pfam" id="PF12796">
    <property type="entry name" value="Ank_2"/>
    <property type="match status" value="1"/>
</dbReference>
<accession>A0A375ITC1</accession>